<dbReference type="EMBL" id="BAABQM010000005">
    <property type="protein sequence ID" value="GAA5414947.1"/>
    <property type="molecule type" value="Genomic_DNA"/>
</dbReference>
<dbReference type="NCBIfam" id="TIGR00167">
    <property type="entry name" value="cbbA"/>
    <property type="match status" value="1"/>
</dbReference>
<dbReference type="InterPro" id="IPR013785">
    <property type="entry name" value="Aldolase_TIM"/>
</dbReference>
<dbReference type="SUPFAM" id="SSF51569">
    <property type="entry name" value="Aldolase"/>
    <property type="match status" value="1"/>
</dbReference>
<evidence type="ECO:0000256" key="4">
    <source>
        <dbReference type="ARBA" id="ARBA00023239"/>
    </source>
</evidence>
<dbReference type="PANTHER" id="PTHR30304:SF0">
    <property type="entry name" value="D-TAGATOSE-1,6-BISPHOSPHATE ALDOLASE SUBUNIT GATY-RELATED"/>
    <property type="match status" value="1"/>
</dbReference>
<dbReference type="Gene3D" id="3.20.20.70">
    <property type="entry name" value="Aldolase class I"/>
    <property type="match status" value="1"/>
</dbReference>
<evidence type="ECO:0000256" key="2">
    <source>
        <dbReference type="ARBA" id="ARBA00022723"/>
    </source>
</evidence>
<evidence type="ECO:0000313" key="5">
    <source>
        <dbReference type="EMBL" id="GAA5414947.1"/>
    </source>
</evidence>
<dbReference type="PANTHER" id="PTHR30304">
    <property type="entry name" value="D-TAGATOSE-1,6-BISPHOSPHATE ALDOLASE"/>
    <property type="match status" value="1"/>
</dbReference>
<dbReference type="Pfam" id="PF01116">
    <property type="entry name" value="F_bP_aldolase"/>
    <property type="match status" value="1"/>
</dbReference>
<accession>A0ABP9UA34</accession>
<dbReference type="NCBIfam" id="TIGR01859">
    <property type="entry name" value="fruc_bis_ald"/>
    <property type="match status" value="1"/>
</dbReference>
<name>A0ABP9UA34_9BACT</name>
<dbReference type="InterPro" id="IPR050246">
    <property type="entry name" value="Class_II_FBP_aldolase"/>
</dbReference>
<reference evidence="5" key="1">
    <citation type="submission" date="2024-02" db="EMBL/GenBank/DDBJ databases">
        <title>Draft genome sequence of new strains in genus Ureaplasma.</title>
        <authorList>
            <person name="Nakajima Y."/>
            <person name="Segawa T."/>
        </authorList>
    </citation>
    <scope>NUCLEOTIDE SEQUENCE [LARGE SCALE GENOMIC DNA]</scope>
    <source>
        <strain evidence="5">OM1</strain>
    </source>
</reference>
<sequence>MMTSNFQQLVSMKGMLALAMERKFAIPHINVNNLEWIQAALSAAMQARSPIIIGVSEGAARYMGGYKIVYYMVTETMKTMKCDVPVALHLDHGSYKACLEALDAGFSSIMFDGSSLPFAENLEQTQALIQLCQQANVSLEVEVGAIGGEEDGISSEGECADVQECAAISKLNIDILAAGIGNIHGLYPDDWKGLHFDLLEEIANITGKPLVLHGGSGIPDEQVQKAIALGVRKVNVNTECQIAFTGAVYEYVAEHENFLIGKAYDPRKYIKIGKQAIIDTCIEKMKLFNSFGQIK</sequence>
<dbReference type="PIRSF" id="PIRSF001359">
    <property type="entry name" value="F_bP_aldolase_II"/>
    <property type="match status" value="1"/>
</dbReference>
<dbReference type="CDD" id="cd00947">
    <property type="entry name" value="TBP_aldolase_IIB"/>
    <property type="match status" value="1"/>
</dbReference>
<evidence type="ECO:0000256" key="1">
    <source>
        <dbReference type="ARBA" id="ARBA00001947"/>
    </source>
</evidence>
<comment type="caution">
    <text evidence="5">The sequence shown here is derived from an EMBL/GenBank/DDBJ whole genome shotgun (WGS) entry which is preliminary data.</text>
</comment>
<dbReference type="InterPro" id="IPR011289">
    <property type="entry name" value="Fruc_bis_ald_class-2"/>
</dbReference>
<dbReference type="PROSITE" id="PS00602">
    <property type="entry name" value="ALDOLASE_CLASS_II_1"/>
    <property type="match status" value="1"/>
</dbReference>
<dbReference type="Proteomes" id="UP001449582">
    <property type="component" value="Unassembled WGS sequence"/>
</dbReference>
<dbReference type="InterPro" id="IPR000771">
    <property type="entry name" value="FBA_II"/>
</dbReference>
<keyword evidence="3" id="KW-0862">Zinc</keyword>
<keyword evidence="6" id="KW-1185">Reference proteome</keyword>
<evidence type="ECO:0000256" key="3">
    <source>
        <dbReference type="ARBA" id="ARBA00022833"/>
    </source>
</evidence>
<evidence type="ECO:0000313" key="6">
    <source>
        <dbReference type="Proteomes" id="UP001449582"/>
    </source>
</evidence>
<keyword evidence="4" id="KW-0456">Lyase</keyword>
<keyword evidence="2" id="KW-0479">Metal-binding</keyword>
<gene>
    <name evidence="5" type="primary">fba</name>
    <name evidence="5" type="ORF">UREOM_6580</name>
</gene>
<comment type="cofactor">
    <cofactor evidence="1">
        <name>Zn(2+)</name>
        <dbReference type="ChEBI" id="CHEBI:29105"/>
    </cofactor>
</comment>
<dbReference type="PROSITE" id="PS00806">
    <property type="entry name" value="ALDOLASE_CLASS_II_2"/>
    <property type="match status" value="1"/>
</dbReference>
<proteinExistence type="predicted"/>
<protein>
    <submittedName>
        <fullName evidence="5">Class II fructose-1,6-bisphosphate aldolase</fullName>
    </submittedName>
</protein>
<organism evidence="5 6">
    <name type="scientific">Ureaplasma ceti</name>
    <dbReference type="NCBI Taxonomy" id="3119530"/>
    <lineage>
        <taxon>Bacteria</taxon>
        <taxon>Bacillati</taxon>
        <taxon>Mycoplasmatota</taxon>
        <taxon>Mycoplasmoidales</taxon>
        <taxon>Mycoplasmoidaceae</taxon>
        <taxon>Ureaplasma</taxon>
    </lineage>
</organism>